<reference evidence="5 6" key="1">
    <citation type="submission" date="2014-08" db="EMBL/GenBank/DDBJ databases">
        <authorList>
            <person name="Hassan Y.I."/>
            <person name="Lepp D."/>
            <person name="Zhou T."/>
        </authorList>
    </citation>
    <scope>NUCLEOTIDE SEQUENCE [LARGE SCALE GENOMIC DNA]</scope>
    <source>
        <strain evidence="5 6">IFO13584</strain>
    </source>
</reference>
<sequence length="227" mass="25584">MMDQDAETIEISDDLLLTDQLFEQLSEAIVIGTLAPGTKLSEPRLAAQYGVSRGPLREAIRRLEERKLVTRAPRQGARVVVPTPGDALELFTIREVLEGLAARHAAENATEAEIEQLRAMLAHHRDALSKPDAMVYWQATANSDFHFMIARIGRNQHLFDLLCGEYYTLFRLYRMQHRIVPGRAQRALAEHERIVEAIADRDAELSEILMRRHIASARIGLIAQANA</sequence>
<dbReference type="SUPFAM" id="SSF46785">
    <property type="entry name" value="Winged helix' DNA-binding domain"/>
    <property type="match status" value="1"/>
</dbReference>
<dbReference type="OrthoDB" id="9788098at2"/>
<evidence type="ECO:0000256" key="3">
    <source>
        <dbReference type="ARBA" id="ARBA00023163"/>
    </source>
</evidence>
<dbReference type="Pfam" id="PF07729">
    <property type="entry name" value="FCD"/>
    <property type="match status" value="1"/>
</dbReference>
<dbReference type="Gene3D" id="1.20.120.530">
    <property type="entry name" value="GntR ligand-binding domain-like"/>
    <property type="match status" value="1"/>
</dbReference>
<protein>
    <submittedName>
        <fullName evidence="5">GntR family transcriptional regulator</fullName>
    </submittedName>
</protein>
<dbReference type="GO" id="GO:0003677">
    <property type="term" value="F:DNA binding"/>
    <property type="evidence" value="ECO:0007669"/>
    <property type="project" value="UniProtKB-KW"/>
</dbReference>
<dbReference type="GO" id="GO:0003700">
    <property type="term" value="F:DNA-binding transcription factor activity"/>
    <property type="evidence" value="ECO:0007669"/>
    <property type="project" value="InterPro"/>
</dbReference>
<evidence type="ECO:0000256" key="2">
    <source>
        <dbReference type="ARBA" id="ARBA00023125"/>
    </source>
</evidence>
<dbReference type="SUPFAM" id="SSF48008">
    <property type="entry name" value="GntR ligand-binding domain-like"/>
    <property type="match status" value="1"/>
</dbReference>
<accession>A0A087M438</accession>
<evidence type="ECO:0000259" key="4">
    <source>
        <dbReference type="PROSITE" id="PS50949"/>
    </source>
</evidence>
<dbReference type="InterPro" id="IPR008920">
    <property type="entry name" value="TF_FadR/GntR_C"/>
</dbReference>
<dbReference type="InterPro" id="IPR036388">
    <property type="entry name" value="WH-like_DNA-bd_sf"/>
</dbReference>
<dbReference type="PANTHER" id="PTHR43537">
    <property type="entry name" value="TRANSCRIPTIONAL REGULATOR, GNTR FAMILY"/>
    <property type="match status" value="1"/>
</dbReference>
<feature type="domain" description="HTH gntR-type" evidence="4">
    <location>
        <begin position="15"/>
        <end position="82"/>
    </location>
</feature>
<dbReference type="InterPro" id="IPR000524">
    <property type="entry name" value="Tscrpt_reg_HTH_GntR"/>
</dbReference>
<dbReference type="SMART" id="SM00345">
    <property type="entry name" value="HTH_GNTR"/>
    <property type="match status" value="1"/>
</dbReference>
<name>A0A087M438_9HYPH</name>
<dbReference type="STRING" id="46914.JP75_08975"/>
<dbReference type="SMART" id="SM00895">
    <property type="entry name" value="FCD"/>
    <property type="match status" value="1"/>
</dbReference>
<dbReference type="InterPro" id="IPR036390">
    <property type="entry name" value="WH_DNA-bd_sf"/>
</dbReference>
<dbReference type="Proteomes" id="UP000028981">
    <property type="component" value="Unassembled WGS sequence"/>
</dbReference>
<dbReference type="EMBL" id="JQGC01000006">
    <property type="protein sequence ID" value="KFL31641.1"/>
    <property type="molecule type" value="Genomic_DNA"/>
</dbReference>
<organism evidence="5 6">
    <name type="scientific">Devosia riboflavina</name>
    <dbReference type="NCBI Taxonomy" id="46914"/>
    <lineage>
        <taxon>Bacteria</taxon>
        <taxon>Pseudomonadati</taxon>
        <taxon>Pseudomonadota</taxon>
        <taxon>Alphaproteobacteria</taxon>
        <taxon>Hyphomicrobiales</taxon>
        <taxon>Devosiaceae</taxon>
        <taxon>Devosia</taxon>
    </lineage>
</organism>
<dbReference type="AlphaFoldDB" id="A0A087M438"/>
<evidence type="ECO:0000313" key="6">
    <source>
        <dbReference type="Proteomes" id="UP000028981"/>
    </source>
</evidence>
<keyword evidence="6" id="KW-1185">Reference proteome</keyword>
<dbReference type="InterPro" id="IPR011711">
    <property type="entry name" value="GntR_C"/>
</dbReference>
<evidence type="ECO:0000256" key="1">
    <source>
        <dbReference type="ARBA" id="ARBA00023015"/>
    </source>
</evidence>
<dbReference type="Gene3D" id="1.10.10.10">
    <property type="entry name" value="Winged helix-like DNA-binding domain superfamily/Winged helix DNA-binding domain"/>
    <property type="match status" value="1"/>
</dbReference>
<dbReference type="PANTHER" id="PTHR43537:SF49">
    <property type="entry name" value="TRANSCRIPTIONAL REGULATORY PROTEIN"/>
    <property type="match status" value="1"/>
</dbReference>
<keyword evidence="1" id="KW-0805">Transcription regulation</keyword>
<proteinExistence type="predicted"/>
<keyword evidence="3" id="KW-0804">Transcription</keyword>
<evidence type="ECO:0000313" key="5">
    <source>
        <dbReference type="EMBL" id="KFL31641.1"/>
    </source>
</evidence>
<dbReference type="PROSITE" id="PS50949">
    <property type="entry name" value="HTH_GNTR"/>
    <property type="match status" value="1"/>
</dbReference>
<dbReference type="RefSeq" id="WP_035081648.1">
    <property type="nucleotide sequence ID" value="NZ_JQGC01000006.1"/>
</dbReference>
<dbReference type="CDD" id="cd07377">
    <property type="entry name" value="WHTH_GntR"/>
    <property type="match status" value="1"/>
</dbReference>
<gene>
    <name evidence="5" type="ORF">JP75_08975</name>
</gene>
<keyword evidence="2" id="KW-0238">DNA-binding</keyword>
<dbReference type="Pfam" id="PF00392">
    <property type="entry name" value="GntR"/>
    <property type="match status" value="1"/>
</dbReference>
<comment type="caution">
    <text evidence="5">The sequence shown here is derived from an EMBL/GenBank/DDBJ whole genome shotgun (WGS) entry which is preliminary data.</text>
</comment>